<organism evidence="1 2">
    <name type="scientific">Colletotrichum orchidophilum</name>
    <dbReference type="NCBI Taxonomy" id="1209926"/>
    <lineage>
        <taxon>Eukaryota</taxon>
        <taxon>Fungi</taxon>
        <taxon>Dikarya</taxon>
        <taxon>Ascomycota</taxon>
        <taxon>Pezizomycotina</taxon>
        <taxon>Sordariomycetes</taxon>
        <taxon>Hypocreomycetidae</taxon>
        <taxon>Glomerellales</taxon>
        <taxon>Glomerellaceae</taxon>
        <taxon>Colletotrichum</taxon>
    </lineage>
</organism>
<reference evidence="1 2" key="1">
    <citation type="submission" date="2016-09" db="EMBL/GenBank/DDBJ databases">
        <authorList>
            <person name="Capua I."/>
            <person name="De Benedictis P."/>
            <person name="Joannis T."/>
            <person name="Lombin L.H."/>
            <person name="Cattoli G."/>
        </authorList>
    </citation>
    <scope>NUCLEOTIDE SEQUENCE [LARGE SCALE GENOMIC DNA]</scope>
    <source>
        <strain evidence="1 2">IMI 309357</strain>
    </source>
</reference>
<gene>
    <name evidence="1" type="ORF">CORC01_12379</name>
</gene>
<dbReference type="AlphaFoldDB" id="A0A1G4AT26"/>
<keyword evidence="2" id="KW-1185">Reference proteome</keyword>
<dbReference type="OrthoDB" id="5104994at2759"/>
<dbReference type="STRING" id="1209926.A0A1G4AT26"/>
<name>A0A1G4AT26_9PEZI</name>
<evidence type="ECO:0000313" key="2">
    <source>
        <dbReference type="Proteomes" id="UP000176998"/>
    </source>
</evidence>
<evidence type="ECO:0000313" key="1">
    <source>
        <dbReference type="EMBL" id="OHE92317.1"/>
    </source>
</evidence>
<dbReference type="GeneID" id="34565510"/>
<comment type="caution">
    <text evidence="1">The sequence shown here is derived from an EMBL/GenBank/DDBJ whole genome shotgun (WGS) entry which is preliminary data.</text>
</comment>
<dbReference type="RefSeq" id="XP_022469486.1">
    <property type="nucleotide sequence ID" value="XM_022624000.1"/>
</dbReference>
<dbReference type="Proteomes" id="UP000176998">
    <property type="component" value="Unassembled WGS sequence"/>
</dbReference>
<sequence>MDLQQAPPSRGNLTVLDRLTLLPVELQKQVLLEYLTVSKPPCALALFVPDWGVCAHASDPVNEIYDLQRIDVYIKGVAGAKGEFEFGVNHGDGDHASFPLMKQMEKSPPPHGQHDGASLREELDKRFPTAMEWALRDIGRNGLGGFEQIWPRGPDDEVGRRMAGGALVFREESGRERLRGRVVNRHPLTRAADWKSSMESPRHLMFNGFPSDPWLQLRLRRNALTNFRCEMEIVVERGSELRAVDWAAMTQLETLFLDLRTYARGGSLHRDGIRRGAARMGCLRLGCLVVAGLRTGERYVQSRSPGWRLCEWETDDEEVGGGVNWVKVFSPALGEGGRMVFVDQRVVDVDWDGWRVRAEGSGLLLPAVEEGLDGDRVSEAYLRHVDKVMGDGK</sequence>
<protein>
    <submittedName>
        <fullName evidence="1">Uncharacterized protein</fullName>
    </submittedName>
</protein>
<proteinExistence type="predicted"/>
<accession>A0A1G4AT26</accession>
<dbReference type="EMBL" id="MJBS01000151">
    <property type="protein sequence ID" value="OHE92317.1"/>
    <property type="molecule type" value="Genomic_DNA"/>
</dbReference>